<reference evidence="1" key="2">
    <citation type="journal article" date="2015" name="Fish Shellfish Immunol.">
        <title>Early steps in the European eel (Anguilla anguilla)-Vibrio vulnificus interaction in the gills: Role of the RtxA13 toxin.</title>
        <authorList>
            <person name="Callol A."/>
            <person name="Pajuelo D."/>
            <person name="Ebbesson L."/>
            <person name="Teles M."/>
            <person name="MacKenzie S."/>
            <person name="Amaro C."/>
        </authorList>
    </citation>
    <scope>NUCLEOTIDE SEQUENCE</scope>
</reference>
<dbReference type="AlphaFoldDB" id="A0A0E9PLL2"/>
<organism evidence="1">
    <name type="scientific">Anguilla anguilla</name>
    <name type="common">European freshwater eel</name>
    <name type="synonym">Muraena anguilla</name>
    <dbReference type="NCBI Taxonomy" id="7936"/>
    <lineage>
        <taxon>Eukaryota</taxon>
        <taxon>Metazoa</taxon>
        <taxon>Chordata</taxon>
        <taxon>Craniata</taxon>
        <taxon>Vertebrata</taxon>
        <taxon>Euteleostomi</taxon>
        <taxon>Actinopterygii</taxon>
        <taxon>Neopterygii</taxon>
        <taxon>Teleostei</taxon>
        <taxon>Anguilliformes</taxon>
        <taxon>Anguillidae</taxon>
        <taxon>Anguilla</taxon>
    </lineage>
</organism>
<evidence type="ECO:0000313" key="1">
    <source>
        <dbReference type="EMBL" id="JAH05192.1"/>
    </source>
</evidence>
<sequence length="38" mass="4197">MWFQSAASLKKERSTCQVHVSSIPPSLCPFLASFPCVL</sequence>
<reference evidence="1" key="1">
    <citation type="submission" date="2014-11" db="EMBL/GenBank/DDBJ databases">
        <authorList>
            <person name="Amaro Gonzalez C."/>
        </authorList>
    </citation>
    <scope>NUCLEOTIDE SEQUENCE</scope>
</reference>
<dbReference type="EMBL" id="GBXM01103385">
    <property type="protein sequence ID" value="JAH05192.1"/>
    <property type="molecule type" value="Transcribed_RNA"/>
</dbReference>
<proteinExistence type="predicted"/>
<accession>A0A0E9PLL2</accession>
<name>A0A0E9PLL2_ANGAN</name>
<protein>
    <submittedName>
        <fullName evidence="1">Uncharacterized protein</fullName>
    </submittedName>
</protein>